<organism evidence="1 2">
    <name type="scientific">Faecalibacterium prausnitzii</name>
    <dbReference type="NCBI Taxonomy" id="853"/>
    <lineage>
        <taxon>Bacteria</taxon>
        <taxon>Bacillati</taxon>
        <taxon>Bacillota</taxon>
        <taxon>Clostridia</taxon>
        <taxon>Eubacteriales</taxon>
        <taxon>Oscillospiraceae</taxon>
        <taxon>Faecalibacterium</taxon>
    </lineage>
</organism>
<name>A0A329TY68_9FIRM</name>
<proteinExistence type="predicted"/>
<evidence type="ECO:0000313" key="1">
    <source>
        <dbReference type="EMBL" id="RAW53920.1"/>
    </source>
</evidence>
<dbReference type="EMBL" id="PRLB01000007">
    <property type="protein sequence ID" value="RAW53920.1"/>
    <property type="molecule type" value="Genomic_DNA"/>
</dbReference>
<evidence type="ECO:0000313" key="2">
    <source>
        <dbReference type="Proteomes" id="UP000251144"/>
    </source>
</evidence>
<protein>
    <submittedName>
        <fullName evidence="1">Uncharacterized protein</fullName>
    </submittedName>
</protein>
<dbReference type="Proteomes" id="UP000251144">
    <property type="component" value="Unassembled WGS sequence"/>
</dbReference>
<sequence>MIAAPPEVFLYEMEELAMKFVKKLLAVVLAGTMVLTLLTSCGISKTKIEEYIKSMPSVTLESMLVKGPDSHVTLKPVKNNDAALLASKVKDWLAISANADKTAQDYMIYLMDDSDAYDSFRETFADDNKAEYVGISFIKLPSEKFDSQNAWIAYNLMSKERVMIISNWDATDGSEGTVSVTTEKIGDKTYVFAVIRTPGHDSGTGGDGGTIIM</sequence>
<gene>
    <name evidence="1" type="ORF">C4N26_08485</name>
</gene>
<accession>A0A329TY68</accession>
<reference evidence="1 2" key="1">
    <citation type="submission" date="2018-02" db="EMBL/GenBank/DDBJ databases">
        <title>Complete genome sequencing of Faecalibacterium prausnitzii strains isolated from the human gut.</title>
        <authorList>
            <person name="Fitzgerald B.C."/>
            <person name="Shkoporov A.N."/>
            <person name="Ross P.R."/>
            <person name="Hill C."/>
        </authorList>
    </citation>
    <scope>NUCLEOTIDE SEQUENCE [LARGE SCALE GENOMIC DNA]</scope>
    <source>
        <strain evidence="1 2">APC942/32-1</strain>
    </source>
</reference>
<comment type="caution">
    <text evidence="1">The sequence shown here is derived from an EMBL/GenBank/DDBJ whole genome shotgun (WGS) entry which is preliminary data.</text>
</comment>
<dbReference type="AlphaFoldDB" id="A0A329TY68"/>